<proteinExistence type="predicted"/>
<organism evidence="2 3">
    <name type="scientific">Trichonephila clavata</name>
    <name type="common">Joro spider</name>
    <name type="synonym">Nephila clavata</name>
    <dbReference type="NCBI Taxonomy" id="2740835"/>
    <lineage>
        <taxon>Eukaryota</taxon>
        <taxon>Metazoa</taxon>
        <taxon>Ecdysozoa</taxon>
        <taxon>Arthropoda</taxon>
        <taxon>Chelicerata</taxon>
        <taxon>Arachnida</taxon>
        <taxon>Araneae</taxon>
        <taxon>Araneomorphae</taxon>
        <taxon>Entelegynae</taxon>
        <taxon>Araneoidea</taxon>
        <taxon>Nephilidae</taxon>
        <taxon>Trichonephila</taxon>
    </lineage>
</organism>
<reference evidence="2" key="1">
    <citation type="submission" date="2020-07" db="EMBL/GenBank/DDBJ databases">
        <title>Multicomponent nature underlies the extraordinary mechanical properties of spider dragline silk.</title>
        <authorList>
            <person name="Kono N."/>
            <person name="Nakamura H."/>
            <person name="Mori M."/>
            <person name="Yoshida Y."/>
            <person name="Ohtoshi R."/>
            <person name="Malay A.D."/>
            <person name="Moran D.A.P."/>
            <person name="Tomita M."/>
            <person name="Numata K."/>
            <person name="Arakawa K."/>
        </authorList>
    </citation>
    <scope>NUCLEOTIDE SEQUENCE</scope>
</reference>
<keyword evidence="3" id="KW-1185">Reference proteome</keyword>
<feature type="region of interest" description="Disordered" evidence="1">
    <location>
        <begin position="1"/>
        <end position="48"/>
    </location>
</feature>
<evidence type="ECO:0000313" key="2">
    <source>
        <dbReference type="EMBL" id="GFQ83738.1"/>
    </source>
</evidence>
<protein>
    <submittedName>
        <fullName evidence="2">Uncharacterized protein</fullName>
    </submittedName>
</protein>
<accession>A0A8X6FM14</accession>
<dbReference type="EMBL" id="BMAO01012758">
    <property type="protein sequence ID" value="GFQ83738.1"/>
    <property type="molecule type" value="Genomic_DNA"/>
</dbReference>
<dbReference type="Proteomes" id="UP000887116">
    <property type="component" value="Unassembled WGS sequence"/>
</dbReference>
<feature type="compositionally biased region" description="Polar residues" evidence="1">
    <location>
        <begin position="27"/>
        <end position="40"/>
    </location>
</feature>
<comment type="caution">
    <text evidence="2">The sequence shown here is derived from an EMBL/GenBank/DDBJ whole genome shotgun (WGS) entry which is preliminary data.</text>
</comment>
<name>A0A8X6FM14_TRICU</name>
<dbReference type="AlphaFoldDB" id="A0A8X6FM14"/>
<evidence type="ECO:0000256" key="1">
    <source>
        <dbReference type="SAM" id="MobiDB-lite"/>
    </source>
</evidence>
<sequence length="76" mass="8497">MVLLTSPDYDRIGPKNFLGDPEKGPETPTTRPGSSVSQQRPRGLYIPNEEFRSRYSHYLSCRDTNFSSASMGQSKG</sequence>
<gene>
    <name evidence="2" type="primary">AVEN_177923_1</name>
    <name evidence="2" type="ORF">TNCT_183911</name>
</gene>
<dbReference type="OrthoDB" id="6425330at2759"/>
<evidence type="ECO:0000313" key="3">
    <source>
        <dbReference type="Proteomes" id="UP000887116"/>
    </source>
</evidence>